<dbReference type="CTD" id="51601"/>
<evidence type="ECO:0000259" key="4">
    <source>
        <dbReference type="PROSITE" id="PS51733"/>
    </source>
</evidence>
<accession>A0A6P8WUZ5</accession>
<dbReference type="PROSITE" id="PS51733">
    <property type="entry name" value="BPL_LPL_CATALYTIC"/>
    <property type="match status" value="1"/>
</dbReference>
<dbReference type="RefSeq" id="XP_034107521.1">
    <property type="nucleotide sequence ID" value="XM_034251630.2"/>
</dbReference>
<comment type="pathway">
    <text evidence="1">Protein modification; protein lipoylation via exogenous pathway; protein N(6)-(lipoyl)lysine from lipoate: step 2/2.</text>
</comment>
<keyword evidence="5" id="KW-1185">Reference proteome</keyword>
<dbReference type="PANTHER" id="PTHR12561">
    <property type="entry name" value="LIPOATE-PROTEIN LIGASE"/>
    <property type="match status" value="1"/>
</dbReference>
<protein>
    <submittedName>
        <fullName evidence="6">Lipoyltransferase 1, mitochondrial</fullName>
    </submittedName>
</protein>
<gene>
    <name evidence="6" type="primary">LOC117570162</name>
</gene>
<evidence type="ECO:0000313" key="6">
    <source>
        <dbReference type="RefSeq" id="XP_034107521.1"/>
    </source>
</evidence>
<dbReference type="Gene3D" id="3.30.930.10">
    <property type="entry name" value="Bira Bifunctional Protein, Domain 2"/>
    <property type="match status" value="1"/>
</dbReference>
<dbReference type="CDD" id="cd16443">
    <property type="entry name" value="LplA"/>
    <property type="match status" value="1"/>
</dbReference>
<dbReference type="GO" id="GO:0017118">
    <property type="term" value="F:lipoyltransferase activity"/>
    <property type="evidence" value="ECO:0007669"/>
    <property type="project" value="TreeGrafter"/>
</dbReference>
<evidence type="ECO:0000313" key="5">
    <source>
        <dbReference type="Proteomes" id="UP000515160"/>
    </source>
</evidence>
<dbReference type="InterPro" id="IPR004562">
    <property type="entry name" value="LipoylTrfase_LipoateP_Ligase"/>
</dbReference>
<dbReference type="InterPro" id="IPR004143">
    <property type="entry name" value="BPL_LPL_catalytic"/>
</dbReference>
<dbReference type="AlphaFoldDB" id="A0A6P8WUZ5"/>
<dbReference type="Gene3D" id="3.30.390.50">
    <property type="entry name" value="CO dehydrogenase flavoprotein, C-terminal domain"/>
    <property type="match status" value="1"/>
</dbReference>
<evidence type="ECO:0000256" key="1">
    <source>
        <dbReference type="ARBA" id="ARBA00005085"/>
    </source>
</evidence>
<dbReference type="OrthoDB" id="201621at2759"/>
<dbReference type="SUPFAM" id="SSF55681">
    <property type="entry name" value="Class II aaRS and biotin synthetases"/>
    <property type="match status" value="1"/>
</dbReference>
<feature type="domain" description="BPL/LPL catalytic" evidence="4">
    <location>
        <begin position="107"/>
        <end position="291"/>
    </location>
</feature>
<comment type="similarity">
    <text evidence="2">Belongs to the LplA family.</text>
</comment>
<dbReference type="UniPathway" id="UPA00537">
    <property type="reaction ID" value="UER00595"/>
</dbReference>
<reference evidence="6" key="1">
    <citation type="submission" date="2025-08" db="UniProtKB">
        <authorList>
            <consortium name="RefSeq"/>
        </authorList>
    </citation>
    <scope>IDENTIFICATION</scope>
    <source>
        <strain evidence="6">15112-1751.03</strain>
        <tissue evidence="6">Whole Adult</tissue>
    </source>
</reference>
<dbReference type="GO" id="GO:0009249">
    <property type="term" value="P:protein lipoylation"/>
    <property type="evidence" value="ECO:0007669"/>
    <property type="project" value="InterPro"/>
</dbReference>
<organism evidence="5 6">
    <name type="scientific">Drosophila albomicans</name>
    <name type="common">Fruit fly</name>
    <dbReference type="NCBI Taxonomy" id="7291"/>
    <lineage>
        <taxon>Eukaryota</taxon>
        <taxon>Metazoa</taxon>
        <taxon>Ecdysozoa</taxon>
        <taxon>Arthropoda</taxon>
        <taxon>Hexapoda</taxon>
        <taxon>Insecta</taxon>
        <taxon>Pterygota</taxon>
        <taxon>Neoptera</taxon>
        <taxon>Endopterygota</taxon>
        <taxon>Diptera</taxon>
        <taxon>Brachycera</taxon>
        <taxon>Muscomorpha</taxon>
        <taxon>Ephydroidea</taxon>
        <taxon>Drosophilidae</taxon>
        <taxon>Drosophila</taxon>
    </lineage>
</organism>
<dbReference type="Pfam" id="PF21948">
    <property type="entry name" value="LplA-B_cat"/>
    <property type="match status" value="1"/>
</dbReference>
<dbReference type="GeneID" id="117570162"/>
<dbReference type="InterPro" id="IPR045864">
    <property type="entry name" value="aa-tRNA-synth_II/BPL/LPL"/>
</dbReference>
<dbReference type="Proteomes" id="UP000515160">
    <property type="component" value="Chromosome 3"/>
</dbReference>
<dbReference type="PANTHER" id="PTHR12561:SF3">
    <property type="entry name" value="LIPOYLTRANSFERASE 1, MITOCHONDRIAL"/>
    <property type="match status" value="1"/>
</dbReference>
<dbReference type="GO" id="GO:0005739">
    <property type="term" value="C:mitochondrion"/>
    <property type="evidence" value="ECO:0007669"/>
    <property type="project" value="TreeGrafter"/>
</dbReference>
<sequence length="419" mass="46564">MSLLLRRNSSQLRLLQRLGAATTAEVRRFVSRDSDNDSNNVTAAQSSTTTANTAGTTAGNKLQSTKRLNNLSAVADTDIKKSVFISQSHDIFTNLALEDWLYKNFDFGNHHVLLLWANDPCVVIGRHQNPFTEANVSRLMERGITLARRNSGGGAVYHDRGNLNCTFFTPRERYNRKYNLNIVTRALFREWAIKSEINERDDIVIKNKKISGTAAKLGRPNAYHHCTILASANKLHLGESLVKEPANYISRATASVPSPIRNLVDVNRNVNVPQLLSAVGYEYLRTAAMALEDGGSTQLMKQRGFQLVNPTERWFPGIEELRASYSSWDWVIGKTPKFSVEKELELKGDNSGMKLKLSVDVEAGLMSKIAIQLPQSDQMVPVVTPLQGKAYNEQNLNGIIDALKMVSTSNVQQAMNGSI</sequence>
<proteinExistence type="inferred from homology"/>
<feature type="region of interest" description="Disordered" evidence="3">
    <location>
        <begin position="32"/>
        <end position="60"/>
    </location>
</feature>
<evidence type="ECO:0000256" key="2">
    <source>
        <dbReference type="ARBA" id="ARBA00008242"/>
    </source>
</evidence>
<feature type="compositionally biased region" description="Low complexity" evidence="3">
    <location>
        <begin position="42"/>
        <end position="60"/>
    </location>
</feature>
<dbReference type="FunFam" id="3.30.930.10:FF:000045">
    <property type="entry name" value="lipoyltransferase 1, mitochondrial"/>
    <property type="match status" value="1"/>
</dbReference>
<name>A0A6P8WUZ5_DROAB</name>
<evidence type="ECO:0000256" key="3">
    <source>
        <dbReference type="SAM" id="MobiDB-lite"/>
    </source>
</evidence>